<evidence type="ECO:0000313" key="4">
    <source>
        <dbReference type="Proteomes" id="UP000703661"/>
    </source>
</evidence>
<accession>A0A9P6MG87</accession>
<evidence type="ECO:0000256" key="2">
    <source>
        <dbReference type="SAM" id="SignalP"/>
    </source>
</evidence>
<name>A0A9P6MG87_9FUNG</name>
<organism evidence="3 4">
    <name type="scientific">Entomortierella chlamydospora</name>
    <dbReference type="NCBI Taxonomy" id="101097"/>
    <lineage>
        <taxon>Eukaryota</taxon>
        <taxon>Fungi</taxon>
        <taxon>Fungi incertae sedis</taxon>
        <taxon>Mucoromycota</taxon>
        <taxon>Mortierellomycotina</taxon>
        <taxon>Mortierellomycetes</taxon>
        <taxon>Mortierellales</taxon>
        <taxon>Mortierellaceae</taxon>
        <taxon>Entomortierella</taxon>
    </lineage>
</organism>
<keyword evidence="1" id="KW-0472">Membrane</keyword>
<keyword evidence="1" id="KW-0812">Transmembrane</keyword>
<feature type="chain" id="PRO_5040335051" description="Periplasmic binding protein" evidence="2">
    <location>
        <begin position="25"/>
        <end position="493"/>
    </location>
</feature>
<keyword evidence="1" id="KW-1133">Transmembrane helix</keyword>
<evidence type="ECO:0000256" key="1">
    <source>
        <dbReference type="SAM" id="Phobius"/>
    </source>
</evidence>
<dbReference type="AlphaFoldDB" id="A0A9P6MG87"/>
<dbReference type="OrthoDB" id="409848at2759"/>
<reference evidence="3" key="1">
    <citation type="journal article" date="2020" name="Fungal Divers.">
        <title>Resolving the Mortierellaceae phylogeny through synthesis of multi-gene phylogenetics and phylogenomics.</title>
        <authorList>
            <person name="Vandepol N."/>
            <person name="Liber J."/>
            <person name="Desiro A."/>
            <person name="Na H."/>
            <person name="Kennedy M."/>
            <person name="Barry K."/>
            <person name="Grigoriev I.V."/>
            <person name="Miller A.N."/>
            <person name="O'Donnell K."/>
            <person name="Stajich J.E."/>
            <person name="Bonito G."/>
        </authorList>
    </citation>
    <scope>NUCLEOTIDE SEQUENCE</scope>
    <source>
        <strain evidence="3">NRRL 2769</strain>
    </source>
</reference>
<dbReference type="Proteomes" id="UP000703661">
    <property type="component" value="Unassembled WGS sequence"/>
</dbReference>
<gene>
    <name evidence="3" type="ORF">BGZ80_006685</name>
</gene>
<feature type="transmembrane region" description="Helical" evidence="1">
    <location>
        <begin position="448"/>
        <end position="468"/>
    </location>
</feature>
<dbReference type="PANTHER" id="PTHR38360:SF1">
    <property type="entry name" value="F12P19.7"/>
    <property type="match status" value="1"/>
</dbReference>
<dbReference type="EMBL" id="JAAAID010003307">
    <property type="protein sequence ID" value="KAF9998935.1"/>
    <property type="molecule type" value="Genomic_DNA"/>
</dbReference>
<evidence type="ECO:0008006" key="5">
    <source>
        <dbReference type="Google" id="ProtNLM"/>
    </source>
</evidence>
<evidence type="ECO:0000313" key="3">
    <source>
        <dbReference type="EMBL" id="KAF9998935.1"/>
    </source>
</evidence>
<comment type="caution">
    <text evidence="3">The sequence shown here is derived from an EMBL/GenBank/DDBJ whole genome shotgun (WGS) entry which is preliminary data.</text>
</comment>
<keyword evidence="4" id="KW-1185">Reference proteome</keyword>
<sequence length="493" mass="53351">MFGSFKKLFYASAALILLPVAAQAQGNCGGLVSNGTLGTFTVKYYTNFTVLTINGVNNNINSESYILYCGSEAPETLALTTVGLSESLGKFRAPLLQVAADDTYTSTYIEISGHRDTINLLENPQNIVSPCLQQRYANQSLFAFDNSFTEWSLVNAGFLSIMNAAQQKSVWIPASVEVDPLLRAEYITAVAMFYNDGVNGQSLYDQIKAAYTNLQNDMNQIPQANRNRIAWVYYDFTASTWKLRNSAFTKGIIAAAGGISFPLTGEVPDYATLSSDDIKTILLNSQVVIDQTDFTGQPTSAKTIDAWRTRAGFESSSDLPVLQSKKVYTLDGTTNSNGVSDYNYRVAPRPDILLKDLIYVQYPTYNSTYSTIFLNTNFATGGNGAGVVLTASNCGTTKYDSGDIPVIVPQPSFTGNPTPPPALVGTGVYGGDGTNSGSSSGGSKKVSIIVPVVCVVVILGAVFAFVSFKWGKRAKEDRFIELEEEMNNEIPLH</sequence>
<protein>
    <recommendedName>
        <fullName evidence="5">Periplasmic binding protein</fullName>
    </recommendedName>
</protein>
<keyword evidence="2" id="KW-0732">Signal</keyword>
<dbReference type="PANTHER" id="PTHR38360">
    <property type="entry name" value="OS03G0120000 PROTEIN"/>
    <property type="match status" value="1"/>
</dbReference>
<proteinExistence type="predicted"/>
<feature type="signal peptide" evidence="2">
    <location>
        <begin position="1"/>
        <end position="24"/>
    </location>
</feature>